<proteinExistence type="predicted"/>
<dbReference type="RefSeq" id="WP_137631788.1">
    <property type="nucleotide sequence ID" value="NZ_BJDO01000059.1"/>
</dbReference>
<reference evidence="2" key="1">
    <citation type="journal article" date="2019" name="Int. J. Syst. Evol. Microbiol.">
        <title>The Global Catalogue of Microorganisms (GCM) 10K type strain sequencing project: providing services to taxonomists for standard genome sequencing and annotation.</title>
        <authorList>
            <consortium name="The Broad Institute Genomics Platform"/>
            <consortium name="The Broad Institute Genome Sequencing Center for Infectious Disease"/>
            <person name="Wu L."/>
            <person name="Ma J."/>
        </authorList>
    </citation>
    <scope>NUCLEOTIDE SEQUENCE [LARGE SCALE GENOMIC DNA]</scope>
    <source>
        <strain evidence="2">CCM 8950</strain>
    </source>
</reference>
<dbReference type="Proteomes" id="UP001596190">
    <property type="component" value="Unassembled WGS sequence"/>
</dbReference>
<organism evidence="1 2">
    <name type="scientific">Secundilactobacillus hailunensis</name>
    <dbReference type="NCBI Taxonomy" id="2559923"/>
    <lineage>
        <taxon>Bacteria</taxon>
        <taxon>Bacillati</taxon>
        <taxon>Bacillota</taxon>
        <taxon>Bacilli</taxon>
        <taxon>Lactobacillales</taxon>
        <taxon>Lactobacillaceae</taxon>
        <taxon>Secundilactobacillus</taxon>
    </lineage>
</organism>
<keyword evidence="2" id="KW-1185">Reference proteome</keyword>
<evidence type="ECO:0000313" key="2">
    <source>
        <dbReference type="Proteomes" id="UP001596190"/>
    </source>
</evidence>
<name>A0ABW1T8T5_9LACO</name>
<evidence type="ECO:0000313" key="1">
    <source>
        <dbReference type="EMBL" id="MFC6254137.1"/>
    </source>
</evidence>
<dbReference type="EMBL" id="JBHSSA010000048">
    <property type="protein sequence ID" value="MFC6254137.1"/>
    <property type="molecule type" value="Genomic_DNA"/>
</dbReference>
<accession>A0ABW1T8T5</accession>
<comment type="caution">
    <text evidence="1">The sequence shown here is derived from an EMBL/GenBank/DDBJ whole genome shotgun (WGS) entry which is preliminary data.</text>
</comment>
<protein>
    <submittedName>
        <fullName evidence="1">Uncharacterized protein</fullName>
    </submittedName>
</protein>
<gene>
    <name evidence="1" type="ORF">ACFP1H_06010</name>
</gene>
<sequence>MPALKIAGHTYPSLVIPADYQVVIDRLVPRNGKQVRLKRYQPADLPKEALNREHVTVIYGDGGYLYSYNALTQPLTGSLPTEKQAFAKAEQVWQEIDPDYRARLEPSHLLTGQKRTYVDATGKNVVIPLEWAKYENMADSGSYEWVGFGPNGQIIEFERESYWDFSANRQKTEMWNGDDWILARRGLGPQLPAPLPIA</sequence>